<evidence type="ECO:0000313" key="5">
    <source>
        <dbReference type="EMBL" id="RZN57673.1"/>
    </source>
</evidence>
<dbReference type="EMBL" id="QNVI01000009">
    <property type="protein sequence ID" value="TDA40349.1"/>
    <property type="molecule type" value="Genomic_DNA"/>
</dbReference>
<dbReference type="InterPro" id="IPR036390">
    <property type="entry name" value="WH_DNA-bd_sf"/>
</dbReference>
<dbReference type="AlphaFoldDB" id="A0A520KGV6"/>
<dbReference type="InterPro" id="IPR036388">
    <property type="entry name" value="WH-like_DNA-bd_sf"/>
</dbReference>
<dbReference type="SUPFAM" id="SSF54909">
    <property type="entry name" value="Dimeric alpha+beta barrel"/>
    <property type="match status" value="1"/>
</dbReference>
<dbReference type="SUPFAM" id="SSF46785">
    <property type="entry name" value="Winged helix' DNA-binding domain"/>
    <property type="match status" value="1"/>
</dbReference>
<dbReference type="Pfam" id="PF01037">
    <property type="entry name" value="AsnC_trans_reg"/>
    <property type="match status" value="1"/>
</dbReference>
<keyword evidence="1" id="KW-0805">Transcription regulation</keyword>
<protein>
    <submittedName>
        <fullName evidence="5 6">AsnC family transcriptional regulator</fullName>
    </submittedName>
</protein>
<dbReference type="GO" id="GO:0043565">
    <property type="term" value="F:sequence-specific DNA binding"/>
    <property type="evidence" value="ECO:0007669"/>
    <property type="project" value="InterPro"/>
</dbReference>
<dbReference type="GO" id="GO:0005829">
    <property type="term" value="C:cytosol"/>
    <property type="evidence" value="ECO:0007669"/>
    <property type="project" value="TreeGrafter"/>
</dbReference>
<accession>A0A520KGV6</accession>
<feature type="domain" description="HTH asnC-type" evidence="4">
    <location>
        <begin position="5"/>
        <end position="66"/>
    </location>
</feature>
<reference evidence="6 8" key="1">
    <citation type="journal article" date="2019" name="Nat. Microbiol.">
        <title>Expanding anaerobic alkane metabolism in the domain of Archaea.</title>
        <authorList>
            <person name="Wang Y."/>
            <person name="Wegener G."/>
            <person name="Hou J."/>
            <person name="Wang F."/>
            <person name="Xiao X."/>
        </authorList>
    </citation>
    <scope>NUCLEOTIDE SEQUENCE [LARGE SCALE GENOMIC DNA]</scope>
    <source>
        <strain evidence="6">WYZ-LMO11</strain>
    </source>
</reference>
<dbReference type="Proteomes" id="UP000316080">
    <property type="component" value="Unassembled WGS sequence"/>
</dbReference>
<evidence type="ECO:0000313" key="6">
    <source>
        <dbReference type="EMBL" id="TDA40349.1"/>
    </source>
</evidence>
<dbReference type="SMART" id="SM00344">
    <property type="entry name" value="HTH_ASNC"/>
    <property type="match status" value="1"/>
</dbReference>
<sequence>MSQEIDEIDKLILKKLQKDARISFSKIAREIGISGAAVFLRVKRLQKMGVIKGFRTVISPAHIGKPLSAFILVKADPKKYSQVIEAIKTLNEITEAYDVTGPYYLILRVDVADKSALTKVIDTIGAIDGVVSTETAIILREIKENIGASIQ</sequence>
<evidence type="ECO:0000256" key="1">
    <source>
        <dbReference type="ARBA" id="ARBA00023015"/>
    </source>
</evidence>
<dbReference type="InterPro" id="IPR000485">
    <property type="entry name" value="AsnC-type_HTH_dom"/>
</dbReference>
<dbReference type="Gene3D" id="1.10.10.10">
    <property type="entry name" value="Winged helix-like DNA-binding domain superfamily/Winged helix DNA-binding domain"/>
    <property type="match status" value="1"/>
</dbReference>
<dbReference type="GO" id="GO:0043200">
    <property type="term" value="P:response to amino acid"/>
    <property type="evidence" value="ECO:0007669"/>
    <property type="project" value="TreeGrafter"/>
</dbReference>
<evidence type="ECO:0000256" key="3">
    <source>
        <dbReference type="ARBA" id="ARBA00023163"/>
    </source>
</evidence>
<dbReference type="PANTHER" id="PTHR30154:SF34">
    <property type="entry name" value="TRANSCRIPTIONAL REGULATOR AZLB"/>
    <property type="match status" value="1"/>
</dbReference>
<gene>
    <name evidence="6" type="ORF">DSO09_00795</name>
    <name evidence="5" type="ORF">EF809_00615</name>
</gene>
<keyword evidence="3" id="KW-0804">Transcription</keyword>
<evidence type="ECO:0000313" key="7">
    <source>
        <dbReference type="Proteomes" id="UP000316080"/>
    </source>
</evidence>
<dbReference type="InterPro" id="IPR019887">
    <property type="entry name" value="Tscrpt_reg_AsnC/Lrp_C"/>
</dbReference>
<evidence type="ECO:0000259" key="4">
    <source>
        <dbReference type="PROSITE" id="PS50956"/>
    </source>
</evidence>
<proteinExistence type="predicted"/>
<dbReference type="PRINTS" id="PR00033">
    <property type="entry name" value="HTHASNC"/>
</dbReference>
<dbReference type="Pfam" id="PF13412">
    <property type="entry name" value="HTH_24"/>
    <property type="match status" value="1"/>
</dbReference>
<dbReference type="InterPro" id="IPR019888">
    <property type="entry name" value="Tscrpt_reg_AsnC-like"/>
</dbReference>
<evidence type="ECO:0000256" key="2">
    <source>
        <dbReference type="ARBA" id="ARBA00023125"/>
    </source>
</evidence>
<keyword evidence="2" id="KW-0238">DNA-binding</keyword>
<dbReference type="EMBL" id="RXIH01000003">
    <property type="protein sequence ID" value="RZN57673.1"/>
    <property type="molecule type" value="Genomic_DNA"/>
</dbReference>
<dbReference type="Gene3D" id="3.30.70.920">
    <property type="match status" value="1"/>
</dbReference>
<name>A0A520KGV6_9CREN</name>
<dbReference type="Proteomes" id="UP000317265">
    <property type="component" value="Unassembled WGS sequence"/>
</dbReference>
<dbReference type="PROSITE" id="PS50956">
    <property type="entry name" value="HTH_ASNC_2"/>
    <property type="match status" value="1"/>
</dbReference>
<comment type="caution">
    <text evidence="5">The sequence shown here is derived from an EMBL/GenBank/DDBJ whole genome shotgun (WGS) entry which is preliminary data.</text>
</comment>
<organism evidence="5 7">
    <name type="scientific">Thermoproteota archaeon</name>
    <dbReference type="NCBI Taxonomy" id="2056631"/>
    <lineage>
        <taxon>Archaea</taxon>
        <taxon>Thermoproteota</taxon>
    </lineage>
</organism>
<reference evidence="5 7" key="2">
    <citation type="journal article" date="2019" name="Nat. Microbiol.">
        <title>Wide diversity of methane and short-chain alkane metabolisms in uncultured archaea.</title>
        <authorList>
            <person name="Borrel G."/>
            <person name="Adam P.S."/>
            <person name="McKay L.J."/>
            <person name="Chen L.X."/>
            <person name="Sierra-Garcia I.N."/>
            <person name="Sieber C.M."/>
            <person name="Letourneur Q."/>
            <person name="Ghozlane A."/>
            <person name="Andersen G.L."/>
            <person name="Li W.J."/>
            <person name="Hallam S.J."/>
            <person name="Muyzer G."/>
            <person name="de Oliveira V.M."/>
            <person name="Inskeep W.P."/>
            <person name="Banfield J.F."/>
            <person name="Gribaldo S."/>
        </authorList>
    </citation>
    <scope>NUCLEOTIDE SEQUENCE [LARGE SCALE GENOMIC DNA]</scope>
    <source>
        <strain evidence="5">Verst-YHS</strain>
    </source>
</reference>
<dbReference type="PANTHER" id="PTHR30154">
    <property type="entry name" value="LEUCINE-RESPONSIVE REGULATORY PROTEIN"/>
    <property type="match status" value="1"/>
</dbReference>
<evidence type="ECO:0000313" key="8">
    <source>
        <dbReference type="Proteomes" id="UP000317265"/>
    </source>
</evidence>
<dbReference type="InterPro" id="IPR011008">
    <property type="entry name" value="Dimeric_a/b-barrel"/>
</dbReference>